<feature type="region of interest" description="Disordered" evidence="1">
    <location>
        <begin position="1"/>
        <end position="20"/>
    </location>
</feature>
<name>A0A918WUA6_9ACTN</name>
<comment type="caution">
    <text evidence="2">The sequence shown here is derived from an EMBL/GenBank/DDBJ whole genome shotgun (WGS) entry which is preliminary data.</text>
</comment>
<evidence type="ECO:0000313" key="3">
    <source>
        <dbReference type="Proteomes" id="UP000638353"/>
    </source>
</evidence>
<dbReference type="RefSeq" id="WP_189822456.1">
    <property type="nucleotide sequence ID" value="NZ_BMVC01000002.1"/>
</dbReference>
<reference evidence="2" key="1">
    <citation type="journal article" date="2014" name="Int. J. Syst. Evol. Microbiol.">
        <title>Complete genome sequence of Corynebacterium casei LMG S-19264T (=DSM 44701T), isolated from a smear-ripened cheese.</title>
        <authorList>
            <consortium name="US DOE Joint Genome Institute (JGI-PGF)"/>
            <person name="Walter F."/>
            <person name="Albersmeier A."/>
            <person name="Kalinowski J."/>
            <person name="Ruckert C."/>
        </authorList>
    </citation>
    <scope>NUCLEOTIDE SEQUENCE</scope>
    <source>
        <strain evidence="2">JCM 4637</strain>
    </source>
</reference>
<evidence type="ECO:0000313" key="2">
    <source>
        <dbReference type="EMBL" id="GHC83531.1"/>
    </source>
</evidence>
<organism evidence="2 3">
    <name type="scientific">Streptomyces finlayi</name>
    <dbReference type="NCBI Taxonomy" id="67296"/>
    <lineage>
        <taxon>Bacteria</taxon>
        <taxon>Bacillati</taxon>
        <taxon>Actinomycetota</taxon>
        <taxon>Actinomycetes</taxon>
        <taxon>Kitasatosporales</taxon>
        <taxon>Streptomycetaceae</taxon>
        <taxon>Streptomyces</taxon>
    </lineage>
</organism>
<dbReference type="AlphaFoldDB" id="A0A918WUA6"/>
<protein>
    <submittedName>
        <fullName evidence="2">Uncharacterized protein</fullName>
    </submittedName>
</protein>
<dbReference type="Proteomes" id="UP000638353">
    <property type="component" value="Unassembled WGS sequence"/>
</dbReference>
<proteinExistence type="predicted"/>
<evidence type="ECO:0000256" key="1">
    <source>
        <dbReference type="SAM" id="MobiDB-lite"/>
    </source>
</evidence>
<sequence>MMDTGHTRGRRAGRRTTSSRFATPLGLATVVALGLSLATPQTALAGEIAGESFTGTAVDGGEDEWISAWKGESDASGWACLTAATGAKGP</sequence>
<gene>
    <name evidence="2" type="ORF">GCM10010334_12720</name>
</gene>
<reference evidence="2" key="2">
    <citation type="submission" date="2020-09" db="EMBL/GenBank/DDBJ databases">
        <authorList>
            <person name="Sun Q."/>
            <person name="Ohkuma M."/>
        </authorList>
    </citation>
    <scope>NUCLEOTIDE SEQUENCE</scope>
    <source>
        <strain evidence="2">JCM 4637</strain>
    </source>
</reference>
<dbReference type="EMBL" id="BMVC01000002">
    <property type="protein sequence ID" value="GHC83531.1"/>
    <property type="molecule type" value="Genomic_DNA"/>
</dbReference>
<accession>A0A918WUA6</accession>